<feature type="region of interest" description="Disordered" evidence="1">
    <location>
        <begin position="38"/>
        <end position="70"/>
    </location>
</feature>
<accession>A0ABN5PRI0</accession>
<keyword evidence="4" id="KW-1185">Reference proteome</keyword>
<keyword evidence="2" id="KW-1133">Transmembrane helix</keyword>
<evidence type="ECO:0000256" key="2">
    <source>
        <dbReference type="SAM" id="Phobius"/>
    </source>
</evidence>
<proteinExistence type="predicted"/>
<dbReference type="EMBL" id="CP032514">
    <property type="protein sequence ID" value="AYD89181.1"/>
    <property type="molecule type" value="Genomic_DNA"/>
</dbReference>
<feature type="transmembrane region" description="Helical" evidence="2">
    <location>
        <begin position="12"/>
        <end position="34"/>
    </location>
</feature>
<reference evidence="3 4" key="1">
    <citation type="submission" date="2018-09" db="EMBL/GenBank/DDBJ databases">
        <authorList>
            <person name="Li J."/>
        </authorList>
    </citation>
    <scope>NUCLEOTIDE SEQUENCE [LARGE SCALE GENOMIC DNA]</scope>
    <source>
        <strain evidence="3 4">2129</strain>
    </source>
</reference>
<keyword evidence="2" id="KW-0812">Transmembrane</keyword>
<evidence type="ECO:0000256" key="1">
    <source>
        <dbReference type="SAM" id="MobiDB-lite"/>
    </source>
</evidence>
<sequence length="282" mass="29498">MSRPGREGRRGTLLVAVVAVAVVVAVVAVAAVVLRGQASREGRPAGSPEQTSEEVSLDEVVPGSGSLRESEHVPGVRVGYEATCPGAGQAVAGWTEQVLGGVTTQNAAAGAGALEALLEEEVLSPTWERVPGAGDSDPVRTVVAAAETYEEEGEAAEPEPVNRLRAEWGAWRLLACEEGSSAEVELYAPLETNGWRGATPRSREPAEQLLFYRFALVAAGGEWRVESLTDVAAEETSDHGGQLDFLEPYGDRAFQDGTFLTAGAQDSLMGVLGTGAHRYVAG</sequence>
<name>A0ABN5PRI0_9ACTO</name>
<evidence type="ECO:0000313" key="4">
    <source>
        <dbReference type="Proteomes" id="UP000273001"/>
    </source>
</evidence>
<gene>
    <name evidence="3" type="ORF">D5R93_02310</name>
</gene>
<keyword evidence="2" id="KW-0472">Membrane</keyword>
<protein>
    <submittedName>
        <fullName evidence="3">Uncharacterized protein</fullName>
    </submittedName>
</protein>
<dbReference type="Proteomes" id="UP000273001">
    <property type="component" value="Chromosome"/>
</dbReference>
<organism evidence="3 4">
    <name type="scientific">Actinomyces lilanjuaniae</name>
    <dbReference type="NCBI Taxonomy" id="2321394"/>
    <lineage>
        <taxon>Bacteria</taxon>
        <taxon>Bacillati</taxon>
        <taxon>Actinomycetota</taxon>
        <taxon>Actinomycetes</taxon>
        <taxon>Actinomycetales</taxon>
        <taxon>Actinomycetaceae</taxon>
        <taxon>Actinomyces</taxon>
    </lineage>
</organism>
<evidence type="ECO:0000313" key="3">
    <source>
        <dbReference type="EMBL" id="AYD89181.1"/>
    </source>
</evidence>